<proteinExistence type="predicted"/>
<dbReference type="Proteomes" id="UP000319829">
    <property type="component" value="Unassembled WGS sequence"/>
</dbReference>
<comment type="caution">
    <text evidence="4">The sequence shown here is derived from an EMBL/GenBank/DDBJ whole genome shotgun (WGS) entry which is preliminary data.</text>
</comment>
<dbReference type="AlphaFoldDB" id="A0A538SPX1"/>
<keyword evidence="2" id="KW-0812">Transmembrane</keyword>
<keyword evidence="2" id="KW-1133">Transmembrane helix</keyword>
<accession>A0A538SPX1</accession>
<reference evidence="4 5" key="1">
    <citation type="journal article" date="2019" name="Nat. Microbiol.">
        <title>Mediterranean grassland soil C-N compound turnover is dependent on rainfall and depth, and is mediated by genomically divergent microorganisms.</title>
        <authorList>
            <person name="Diamond S."/>
            <person name="Andeer P.F."/>
            <person name="Li Z."/>
            <person name="Crits-Christoph A."/>
            <person name="Burstein D."/>
            <person name="Anantharaman K."/>
            <person name="Lane K.R."/>
            <person name="Thomas B.C."/>
            <person name="Pan C."/>
            <person name="Northen T.R."/>
            <person name="Banfield J.F."/>
        </authorList>
    </citation>
    <scope>NUCLEOTIDE SEQUENCE [LARGE SCALE GENOMIC DNA]</scope>
    <source>
        <strain evidence="4">WS_4</strain>
    </source>
</reference>
<evidence type="ECO:0000256" key="2">
    <source>
        <dbReference type="SAM" id="Phobius"/>
    </source>
</evidence>
<name>A0A538SPX1_UNCEI</name>
<sequence>MAGCRFVYSRITISQAGSTGAPAPSGRSPNLMSRNFVGGLFVILLAGFATPSLANDLVGSGAIGARGGSLLFTKDAWTKQDAKPRLSGDLVFSYAWTDHATLDVTAGYGWNRLETGNPEFYVATSTPITLGARYFLRDGTVWRPYVGAGGGVYVWSLLTQDLGAANAPVTFERMRRARPGVHGMIGMERRMSKHIAMTGDANYHYIFAKDTERFPSGYNGNKAYAQVRLGVSFFFSLSERINTGLPE</sequence>
<evidence type="ECO:0000313" key="4">
    <source>
        <dbReference type="EMBL" id="TMQ53423.1"/>
    </source>
</evidence>
<protein>
    <submittedName>
        <fullName evidence="4">Porin family protein</fullName>
    </submittedName>
</protein>
<organism evidence="4 5">
    <name type="scientific">Eiseniibacteriota bacterium</name>
    <dbReference type="NCBI Taxonomy" id="2212470"/>
    <lineage>
        <taxon>Bacteria</taxon>
        <taxon>Candidatus Eiseniibacteriota</taxon>
    </lineage>
</organism>
<dbReference type="InterPro" id="IPR027385">
    <property type="entry name" value="Beta-barrel_OMP"/>
</dbReference>
<feature type="domain" description="Outer membrane protein beta-barrel" evidence="3">
    <location>
        <begin position="42"/>
        <end position="233"/>
    </location>
</feature>
<dbReference type="Gene3D" id="2.40.160.20">
    <property type="match status" value="1"/>
</dbReference>
<dbReference type="InterPro" id="IPR011250">
    <property type="entry name" value="OMP/PagP_B-barrel"/>
</dbReference>
<dbReference type="Pfam" id="PF13505">
    <property type="entry name" value="OMP_b-brl"/>
    <property type="match status" value="1"/>
</dbReference>
<evidence type="ECO:0000259" key="3">
    <source>
        <dbReference type="Pfam" id="PF13505"/>
    </source>
</evidence>
<dbReference type="SUPFAM" id="SSF56925">
    <property type="entry name" value="OMPA-like"/>
    <property type="match status" value="1"/>
</dbReference>
<evidence type="ECO:0000313" key="5">
    <source>
        <dbReference type="Proteomes" id="UP000319829"/>
    </source>
</evidence>
<feature type="transmembrane region" description="Helical" evidence="2">
    <location>
        <begin position="36"/>
        <end position="54"/>
    </location>
</feature>
<gene>
    <name evidence="4" type="ORF">E6K74_09465</name>
</gene>
<dbReference type="EMBL" id="VBOU01000086">
    <property type="protein sequence ID" value="TMQ53423.1"/>
    <property type="molecule type" value="Genomic_DNA"/>
</dbReference>
<keyword evidence="1" id="KW-0732">Signal</keyword>
<keyword evidence="2" id="KW-0472">Membrane</keyword>
<evidence type="ECO:0000256" key="1">
    <source>
        <dbReference type="ARBA" id="ARBA00022729"/>
    </source>
</evidence>